<protein>
    <recommendedName>
        <fullName evidence="5">Protein ECERIFERUM 26-like</fullName>
    </recommendedName>
</protein>
<dbReference type="Gramene" id="KGN61496">
    <property type="protein sequence ID" value="KGN61496"/>
    <property type="gene ID" value="Csa_2G147920"/>
</dbReference>
<gene>
    <name evidence="3" type="ORF">Csa_2G147920</name>
</gene>
<evidence type="ECO:0000256" key="2">
    <source>
        <dbReference type="SAM" id="MobiDB-lite"/>
    </source>
</evidence>
<reference evidence="3 4" key="1">
    <citation type="journal article" date="2009" name="Nat. Genet.">
        <title>The genome of the cucumber, Cucumis sativus L.</title>
        <authorList>
            <person name="Huang S."/>
            <person name="Li R."/>
            <person name="Zhang Z."/>
            <person name="Li L."/>
            <person name="Gu X."/>
            <person name="Fan W."/>
            <person name="Lucas W.J."/>
            <person name="Wang X."/>
            <person name="Xie B."/>
            <person name="Ni P."/>
            <person name="Ren Y."/>
            <person name="Zhu H."/>
            <person name="Li J."/>
            <person name="Lin K."/>
            <person name="Jin W."/>
            <person name="Fei Z."/>
            <person name="Li G."/>
            <person name="Staub J."/>
            <person name="Kilian A."/>
            <person name="van der Vossen E.A."/>
            <person name="Wu Y."/>
            <person name="Guo J."/>
            <person name="He J."/>
            <person name="Jia Z."/>
            <person name="Ren Y."/>
            <person name="Tian G."/>
            <person name="Lu Y."/>
            <person name="Ruan J."/>
            <person name="Qian W."/>
            <person name="Wang M."/>
            <person name="Huang Q."/>
            <person name="Li B."/>
            <person name="Xuan Z."/>
            <person name="Cao J."/>
            <person name="Asan"/>
            <person name="Wu Z."/>
            <person name="Zhang J."/>
            <person name="Cai Q."/>
            <person name="Bai Y."/>
            <person name="Zhao B."/>
            <person name="Han Y."/>
            <person name="Li Y."/>
            <person name="Li X."/>
            <person name="Wang S."/>
            <person name="Shi Q."/>
            <person name="Liu S."/>
            <person name="Cho W.K."/>
            <person name="Kim J.Y."/>
            <person name="Xu Y."/>
            <person name="Heller-Uszynska K."/>
            <person name="Miao H."/>
            <person name="Cheng Z."/>
            <person name="Zhang S."/>
            <person name="Wu J."/>
            <person name="Yang Y."/>
            <person name="Kang H."/>
            <person name="Li M."/>
            <person name="Liang H."/>
            <person name="Ren X."/>
            <person name="Shi Z."/>
            <person name="Wen M."/>
            <person name="Jian M."/>
            <person name="Yang H."/>
            <person name="Zhang G."/>
            <person name="Yang Z."/>
            <person name="Chen R."/>
            <person name="Liu S."/>
            <person name="Li J."/>
            <person name="Ma L."/>
            <person name="Liu H."/>
            <person name="Zhou Y."/>
            <person name="Zhao J."/>
            <person name="Fang X."/>
            <person name="Li G."/>
            <person name="Fang L."/>
            <person name="Li Y."/>
            <person name="Liu D."/>
            <person name="Zheng H."/>
            <person name="Zhang Y."/>
            <person name="Qin N."/>
            <person name="Li Z."/>
            <person name="Yang G."/>
            <person name="Yang S."/>
            <person name="Bolund L."/>
            <person name="Kristiansen K."/>
            <person name="Zheng H."/>
            <person name="Li S."/>
            <person name="Zhang X."/>
            <person name="Yang H."/>
            <person name="Wang J."/>
            <person name="Sun R."/>
            <person name="Zhang B."/>
            <person name="Jiang S."/>
            <person name="Wang J."/>
            <person name="Du Y."/>
            <person name="Li S."/>
        </authorList>
    </citation>
    <scope>NUCLEOTIDE SEQUENCE [LARGE SCALE GENOMIC DNA]</scope>
    <source>
        <strain evidence="4">cv. 9930</strain>
    </source>
</reference>
<dbReference type="Pfam" id="PF02458">
    <property type="entry name" value="Transferase"/>
    <property type="match status" value="1"/>
</dbReference>
<dbReference type="PANTHER" id="PTHR31642:SF115">
    <property type="entry name" value="PROTEIN ECERIFERUM 26-LIKE"/>
    <property type="match status" value="1"/>
</dbReference>
<dbReference type="STRING" id="3659.A0A0A0LNH1"/>
<dbReference type="eggNOG" id="ENOG502QQYP">
    <property type="taxonomic scope" value="Eukaryota"/>
</dbReference>
<dbReference type="AlphaFoldDB" id="A0A0A0LNH1"/>
<dbReference type="OrthoDB" id="1862401at2759"/>
<keyword evidence="4" id="KW-1185">Reference proteome</keyword>
<dbReference type="InterPro" id="IPR050317">
    <property type="entry name" value="Plant_Fungal_Acyltransferase"/>
</dbReference>
<dbReference type="GO" id="GO:0016747">
    <property type="term" value="F:acyltransferase activity, transferring groups other than amino-acyl groups"/>
    <property type="evidence" value="ECO:0000318"/>
    <property type="project" value="GO_Central"/>
</dbReference>
<dbReference type="EMBL" id="CM002923">
    <property type="protein sequence ID" value="KGN61496.1"/>
    <property type="molecule type" value="Genomic_DNA"/>
</dbReference>
<proteinExistence type="inferred from homology"/>
<reference evidence="3 4" key="2">
    <citation type="journal article" date="2009" name="PLoS ONE">
        <title>An integrated genetic and cytogenetic map of the cucumber genome.</title>
        <authorList>
            <person name="Ren Y."/>
            <person name="Zhang Z."/>
            <person name="Liu J."/>
            <person name="Staub J.E."/>
            <person name="Han Y."/>
            <person name="Cheng Z."/>
            <person name="Li X."/>
            <person name="Lu J."/>
            <person name="Miao H."/>
            <person name="Kang H."/>
            <person name="Xie B."/>
            <person name="Gu X."/>
            <person name="Wang X."/>
            <person name="Du Y."/>
            <person name="Jin W."/>
            <person name="Huang S."/>
        </authorList>
    </citation>
    <scope>NUCLEOTIDE SEQUENCE [LARGE SCALE GENOMIC DNA]</scope>
    <source>
        <strain evidence="4">cv. 9930</strain>
    </source>
</reference>
<feature type="region of interest" description="Disordered" evidence="2">
    <location>
        <begin position="199"/>
        <end position="218"/>
    </location>
</feature>
<dbReference type="InterPro" id="IPR023213">
    <property type="entry name" value="CAT-like_dom_sf"/>
</dbReference>
<reference evidence="3 4" key="4">
    <citation type="journal article" date="2011" name="BMC Genomics">
        <title>RNA-Seq improves annotation of protein-coding genes in the cucumber genome.</title>
        <authorList>
            <person name="Li Z."/>
            <person name="Zhang Z."/>
            <person name="Yan P."/>
            <person name="Huang S."/>
            <person name="Fei Z."/>
            <person name="Lin K."/>
        </authorList>
    </citation>
    <scope>NUCLEOTIDE SEQUENCE [LARGE SCALE GENOMIC DNA]</scope>
    <source>
        <strain evidence="4">cv. 9930</strain>
    </source>
</reference>
<sequence length="450" mass="49194">MVSGENEQSLVHSFRISSVGPGQTLGSDISYHLTGLDLAMKLHYINAIYFFDSEASHRVTLPQIKTATFVLFNDYYLTCGRLRREDSGRPFIKCNDCGARFIEAECDTTVSEWLEMIGDDCSPMKLLVSQKVIGPELNFSPPIYIQVTRFKCKGMSIGLTWAHVLGDAFSPAAFMNSITNMLFGAATALTSPPLPSLGTITTTPPPKPPVSASAKPPLSLRRVDPVGDHWIPTNKYKMESFSFKLNPTQLANLQTQMPHQTPPFESISAALWHSIAKLRRGSEPTTVTLCKLDPVKQQGKVIGNTQKISTVKSAAAAVSDVDQRDLAALLVGSAADDEGELIEEAVNRDDGVSDFIVYGANLTFVKWDDANLYGNGIMELDYEKPKFVYYTLHGVGDGGAVVVVPGPVDDGVSGRDDRGRFVTVILPENEVVELKAELMANGMFLEKHKE</sequence>
<dbReference type="PANTHER" id="PTHR31642">
    <property type="entry name" value="TRICHOTHECENE 3-O-ACETYLTRANSFERASE"/>
    <property type="match status" value="1"/>
</dbReference>
<evidence type="ECO:0008006" key="5">
    <source>
        <dbReference type="Google" id="ProtNLM"/>
    </source>
</evidence>
<organism evidence="3 4">
    <name type="scientific">Cucumis sativus</name>
    <name type="common">Cucumber</name>
    <dbReference type="NCBI Taxonomy" id="3659"/>
    <lineage>
        <taxon>Eukaryota</taxon>
        <taxon>Viridiplantae</taxon>
        <taxon>Streptophyta</taxon>
        <taxon>Embryophyta</taxon>
        <taxon>Tracheophyta</taxon>
        <taxon>Spermatophyta</taxon>
        <taxon>Magnoliopsida</taxon>
        <taxon>eudicotyledons</taxon>
        <taxon>Gunneridae</taxon>
        <taxon>Pentapetalae</taxon>
        <taxon>rosids</taxon>
        <taxon>fabids</taxon>
        <taxon>Cucurbitales</taxon>
        <taxon>Cucurbitaceae</taxon>
        <taxon>Benincaseae</taxon>
        <taxon>Cucumis</taxon>
    </lineage>
</organism>
<dbReference type="KEGG" id="csv:101208064"/>
<dbReference type="OMA" id="WVTANNC"/>
<name>A0A0A0LNH1_CUCSA</name>
<evidence type="ECO:0000313" key="3">
    <source>
        <dbReference type="EMBL" id="KGN61496.1"/>
    </source>
</evidence>
<dbReference type="Gene3D" id="3.30.559.10">
    <property type="entry name" value="Chloramphenicol acetyltransferase-like domain"/>
    <property type="match status" value="2"/>
</dbReference>
<dbReference type="Proteomes" id="UP000029981">
    <property type="component" value="Chromosome 2"/>
</dbReference>
<accession>A0A0A0LNH1</accession>
<comment type="similarity">
    <text evidence="1">Belongs to the plant acyltransferase family.</text>
</comment>
<evidence type="ECO:0000256" key="1">
    <source>
        <dbReference type="ARBA" id="ARBA00009861"/>
    </source>
</evidence>
<reference evidence="3 4" key="3">
    <citation type="journal article" date="2010" name="BMC Genomics">
        <title>Transcriptome sequencing and comparative analysis of cucumber flowers with different sex types.</title>
        <authorList>
            <person name="Guo S."/>
            <person name="Zheng Y."/>
            <person name="Joung J.G."/>
            <person name="Liu S."/>
            <person name="Zhang Z."/>
            <person name="Crasta O.R."/>
            <person name="Sobral B.W."/>
            <person name="Xu Y."/>
            <person name="Huang S."/>
            <person name="Fei Z."/>
        </authorList>
    </citation>
    <scope>NUCLEOTIDE SEQUENCE [LARGE SCALE GENOMIC DNA]</scope>
    <source>
        <strain evidence="4">cv. 9930</strain>
    </source>
</reference>
<evidence type="ECO:0000313" key="4">
    <source>
        <dbReference type="Proteomes" id="UP000029981"/>
    </source>
</evidence>